<dbReference type="Proteomes" id="UP000030635">
    <property type="component" value="Chromosome"/>
</dbReference>
<proteinExistence type="predicted"/>
<dbReference type="RefSeq" id="WP_039313421.1">
    <property type="nucleotide sequence ID" value="NZ_CP006905.1"/>
</dbReference>
<accession>A0A0A7FTM1</accession>
<name>A0A0A7FTM1_9CLOT</name>
<dbReference type="KEGG" id="cbv:U729_1606"/>
<dbReference type="eggNOG" id="COG4506">
    <property type="taxonomic scope" value="Bacteria"/>
</dbReference>
<dbReference type="Gene3D" id="2.40.128.20">
    <property type="match status" value="1"/>
</dbReference>
<dbReference type="STRING" id="1561.NPD11_1411"/>
<evidence type="ECO:0008006" key="3">
    <source>
        <dbReference type="Google" id="ProtNLM"/>
    </source>
</evidence>
<reference evidence="1 2" key="1">
    <citation type="journal article" date="2015" name="Infect. Genet. Evol.">
        <title>Genomic sequences of six botulinum neurotoxin-producing strains representing three clostridial species illustrate the mobility and diversity of botulinum neurotoxin genes.</title>
        <authorList>
            <person name="Smith T.J."/>
            <person name="Hill K.K."/>
            <person name="Xie G."/>
            <person name="Foley B.T."/>
            <person name="Williamson C.H."/>
            <person name="Foster J.T."/>
            <person name="Johnson S.L."/>
            <person name="Chertkov O."/>
            <person name="Teshima H."/>
            <person name="Gibbons H.S."/>
            <person name="Johnsky L.A."/>
            <person name="Karavis M.A."/>
            <person name="Smith L.A."/>
        </authorList>
    </citation>
    <scope>NUCLEOTIDE SEQUENCE [LARGE SCALE GENOMIC DNA]</scope>
    <source>
        <strain evidence="1">Sullivan</strain>
    </source>
</reference>
<dbReference type="EMBL" id="CP006905">
    <property type="protein sequence ID" value="AIY82265.1"/>
    <property type="molecule type" value="Genomic_DNA"/>
</dbReference>
<organism evidence="1 2">
    <name type="scientific">Clostridium baratii str. Sullivan</name>
    <dbReference type="NCBI Taxonomy" id="1415775"/>
    <lineage>
        <taxon>Bacteria</taxon>
        <taxon>Bacillati</taxon>
        <taxon>Bacillota</taxon>
        <taxon>Clostridia</taxon>
        <taxon>Eubacteriales</taxon>
        <taxon>Clostridiaceae</taxon>
        <taxon>Clostridium</taxon>
    </lineage>
</organism>
<dbReference type="HOGENOM" id="CLU_120388_0_0_9"/>
<dbReference type="AlphaFoldDB" id="A0A0A7FTM1"/>
<protein>
    <recommendedName>
        <fullName evidence="3">Calycin-like domain-containing protein</fullName>
    </recommendedName>
</protein>
<evidence type="ECO:0000313" key="1">
    <source>
        <dbReference type="EMBL" id="AIY82265.1"/>
    </source>
</evidence>
<sequence>MDKKAIIKIISNATMEKDELIEVVTPGNFLIENDEFIATYKETEISGMQGTDTKLKIGENYIILEREGSTTTKMHFEKNKQTVSLYNTPYGMLELTVNTKELDININENGGNVRIKYDMQVAGQPPIKTELKLEIKA</sequence>
<dbReference type="OrthoDB" id="1680906at2"/>
<dbReference type="InterPro" id="IPR015231">
    <property type="entry name" value="DUF1934"/>
</dbReference>
<keyword evidence="2" id="KW-1185">Reference proteome</keyword>
<dbReference type="InterPro" id="IPR012674">
    <property type="entry name" value="Calycin"/>
</dbReference>
<dbReference type="SUPFAM" id="SSF50814">
    <property type="entry name" value="Lipocalins"/>
    <property type="match status" value="1"/>
</dbReference>
<dbReference type="Pfam" id="PF09148">
    <property type="entry name" value="DUF1934"/>
    <property type="match status" value="1"/>
</dbReference>
<evidence type="ECO:0000313" key="2">
    <source>
        <dbReference type="Proteomes" id="UP000030635"/>
    </source>
</evidence>
<gene>
    <name evidence="1" type="ORF">U729_1606</name>
</gene>